<sequence length="346" mass="39139">MAAAFPDGGEYSDEVNDEPDHGNENNLDEDVIIGEVRSEDDFENQDNDDLEGGDDSSRSPVRAEEESAERANESRADEIRERGRQDCKLDCLQTSSPTRSSRTRSLSSVNNESPGGEQTSVQVRATIESRPGTSTSRDNVNLSLLSSGSDSLISSKFLELATGDKTYSLKKGMTWSYWLGKFLTELRAKGCGAISEDLKLLCPISEEVNETIEYAITNHVDEIYYNRINGMKCAVEILKKLRHIKTTEFTKDQDALRKEIHSIVYDRRKDQPLKFIEKFDSLVNQYNQQVGKKSRLEEESIKRAFYASVKRSCYILQMRCDFENGSGESGKEEDDGEKQSQKKMRK</sequence>
<evidence type="ECO:0000313" key="1">
    <source>
        <dbReference type="EMBL" id="KAJ8665662.1"/>
    </source>
</evidence>
<proteinExistence type="predicted"/>
<protein>
    <submittedName>
        <fullName evidence="1">Uncharacterized protein</fullName>
    </submittedName>
</protein>
<comment type="caution">
    <text evidence="1">The sequence shown here is derived from an EMBL/GenBank/DDBJ whole genome shotgun (WGS) entry which is preliminary data.</text>
</comment>
<gene>
    <name evidence="1" type="ORF">QAD02_007324</name>
</gene>
<dbReference type="EMBL" id="CM056744">
    <property type="protein sequence ID" value="KAJ8665662.1"/>
    <property type="molecule type" value="Genomic_DNA"/>
</dbReference>
<name>A0ACC2N3P5_9HYME</name>
<reference evidence="1" key="1">
    <citation type="submission" date="2023-04" db="EMBL/GenBank/DDBJ databases">
        <title>A chromosome-level genome assembly of the parasitoid wasp Eretmocerus hayati.</title>
        <authorList>
            <person name="Zhong Y."/>
            <person name="Liu S."/>
            <person name="Liu Y."/>
        </authorList>
    </citation>
    <scope>NUCLEOTIDE SEQUENCE</scope>
    <source>
        <strain evidence="1">ZJU_SS_LIU_2023</strain>
    </source>
</reference>
<evidence type="ECO:0000313" key="2">
    <source>
        <dbReference type="Proteomes" id="UP001239111"/>
    </source>
</evidence>
<dbReference type="Proteomes" id="UP001239111">
    <property type="component" value="Chromosome 4"/>
</dbReference>
<keyword evidence="2" id="KW-1185">Reference proteome</keyword>
<accession>A0ACC2N3P5</accession>
<organism evidence="1 2">
    <name type="scientific">Eretmocerus hayati</name>
    <dbReference type="NCBI Taxonomy" id="131215"/>
    <lineage>
        <taxon>Eukaryota</taxon>
        <taxon>Metazoa</taxon>
        <taxon>Ecdysozoa</taxon>
        <taxon>Arthropoda</taxon>
        <taxon>Hexapoda</taxon>
        <taxon>Insecta</taxon>
        <taxon>Pterygota</taxon>
        <taxon>Neoptera</taxon>
        <taxon>Endopterygota</taxon>
        <taxon>Hymenoptera</taxon>
        <taxon>Apocrita</taxon>
        <taxon>Proctotrupomorpha</taxon>
        <taxon>Chalcidoidea</taxon>
        <taxon>Aphelinidae</taxon>
        <taxon>Aphelininae</taxon>
        <taxon>Eretmocerus</taxon>
    </lineage>
</organism>